<dbReference type="SUPFAM" id="SSF48034">
    <property type="entry name" value="Guanido kinase N-terminal domain"/>
    <property type="match status" value="1"/>
</dbReference>
<evidence type="ECO:0000256" key="1">
    <source>
        <dbReference type="ARBA" id="ARBA00006798"/>
    </source>
</evidence>
<feature type="domain" description="Phosphagen kinase N-terminal" evidence="9">
    <location>
        <begin position="1"/>
        <end position="69"/>
    </location>
</feature>
<dbReference type="InterPro" id="IPR022413">
    <property type="entry name" value="ATP-guanido_PTrfase_N"/>
</dbReference>
<dbReference type="AlphaFoldDB" id="A0A6V7W5E3"/>
<evidence type="ECO:0000313" key="12">
    <source>
        <dbReference type="Proteomes" id="UP000580250"/>
    </source>
</evidence>
<feature type="binding site" evidence="8">
    <location>
        <position position="167"/>
    </location>
    <ligand>
        <name>ATP</name>
        <dbReference type="ChEBI" id="CHEBI:30616"/>
    </ligand>
</feature>
<feature type="binding site" evidence="8">
    <location>
        <begin position="102"/>
        <end position="106"/>
    </location>
    <ligand>
        <name>ATP</name>
        <dbReference type="ChEBI" id="CHEBI:30616"/>
    </ligand>
</feature>
<dbReference type="FunFam" id="1.10.135.10:FF:000003">
    <property type="entry name" value="Three-domain arginine kinase"/>
    <property type="match status" value="1"/>
</dbReference>
<dbReference type="OrthoDB" id="430219at2759"/>
<dbReference type="InterPro" id="IPR014746">
    <property type="entry name" value="Gln_synth/guanido_kin_cat_dom"/>
</dbReference>
<dbReference type="PROSITE" id="PS51509">
    <property type="entry name" value="PHOSPHAGEN_KINASE_N"/>
    <property type="match status" value="1"/>
</dbReference>
<evidence type="ECO:0000256" key="7">
    <source>
        <dbReference type="PROSITE-ProRule" id="PRU00842"/>
    </source>
</evidence>
<evidence type="ECO:0000256" key="4">
    <source>
        <dbReference type="ARBA" id="ARBA00022741"/>
    </source>
</evidence>
<sequence>MSFALKKHFTESVKDKLKYKKTKLGGTLYDIIRSGVANLDSGVGVYAPDAESYTKFAALFDPIIDDYHGGFGPNAKHPATYFGEDKISELKDLDPEGKYILSTRIRCGRSFKGYPFNPLLSRDDYIMMETKVKNVFDGLKGDSELGGTYYPLDGMSKDTQKQLIADHFLFKEGDRFLKEANANHFWPAGRGIFHNAKKATLYIFS</sequence>
<evidence type="ECO:0000256" key="8">
    <source>
        <dbReference type="PROSITE-ProRule" id="PRU00843"/>
    </source>
</evidence>
<evidence type="ECO:0000259" key="10">
    <source>
        <dbReference type="PROSITE" id="PS51510"/>
    </source>
</evidence>
<evidence type="ECO:0000256" key="2">
    <source>
        <dbReference type="ARBA" id="ARBA00012230"/>
    </source>
</evidence>
<feature type="domain" description="Phosphagen kinase C-terminal" evidence="10">
    <location>
        <begin position="99"/>
        <end position="205"/>
    </location>
</feature>
<keyword evidence="5 8" id="KW-0418">Kinase</keyword>
<evidence type="ECO:0000259" key="9">
    <source>
        <dbReference type="PROSITE" id="PS51509"/>
    </source>
</evidence>
<dbReference type="Pfam" id="PF00217">
    <property type="entry name" value="ATP-gua_Ptrans"/>
    <property type="match status" value="1"/>
</dbReference>
<evidence type="ECO:0000256" key="6">
    <source>
        <dbReference type="ARBA" id="ARBA00022840"/>
    </source>
</evidence>
<dbReference type="PANTHER" id="PTHR11547">
    <property type="entry name" value="ARGININE OR CREATINE KINASE"/>
    <property type="match status" value="1"/>
</dbReference>
<keyword evidence="6 8" id="KW-0067">ATP-binding</keyword>
<evidence type="ECO:0000313" key="11">
    <source>
        <dbReference type="EMBL" id="CAD2182252.1"/>
    </source>
</evidence>
<reference evidence="11 12" key="1">
    <citation type="submission" date="2020-08" db="EMBL/GenBank/DDBJ databases">
        <authorList>
            <person name="Koutsovoulos G."/>
            <person name="Danchin GJ E."/>
        </authorList>
    </citation>
    <scope>NUCLEOTIDE SEQUENCE [LARGE SCALE GENOMIC DNA]</scope>
</reference>
<dbReference type="InterPro" id="IPR000749">
    <property type="entry name" value="ATP-guanido_PTrfase"/>
</dbReference>
<accession>A0A6V7W5E3</accession>
<dbReference type="PANTHER" id="PTHR11547:SF38">
    <property type="entry name" value="ARGININE KINASE 1-RELATED"/>
    <property type="match status" value="1"/>
</dbReference>
<gene>
    <name evidence="11" type="ORF">MENT_LOCUS34450</name>
</gene>
<evidence type="ECO:0000256" key="5">
    <source>
        <dbReference type="ARBA" id="ARBA00022777"/>
    </source>
</evidence>
<dbReference type="EC" id="2.7.3.3" evidence="2"/>
<dbReference type="GO" id="GO:0046314">
    <property type="term" value="P:phosphocreatine biosynthetic process"/>
    <property type="evidence" value="ECO:0007669"/>
    <property type="project" value="InterPro"/>
</dbReference>
<comment type="caution">
    <text evidence="11">The sequence shown here is derived from an EMBL/GenBank/DDBJ whole genome shotgun (WGS) entry which is preliminary data.</text>
</comment>
<dbReference type="SUPFAM" id="SSF55931">
    <property type="entry name" value="Glutamine synthetase/guanido kinase"/>
    <property type="match status" value="1"/>
</dbReference>
<keyword evidence="3 8" id="KW-0808">Transferase</keyword>
<comment type="caution">
    <text evidence="8">Lacks conserved residue(s) required for the propagation of feature annotation.</text>
</comment>
<dbReference type="GO" id="GO:0004054">
    <property type="term" value="F:arginine kinase activity"/>
    <property type="evidence" value="ECO:0007669"/>
    <property type="project" value="UniProtKB-EC"/>
</dbReference>
<organism evidence="11 12">
    <name type="scientific">Meloidogyne enterolobii</name>
    <name type="common">Root-knot nematode worm</name>
    <name type="synonym">Meloidogyne mayaguensis</name>
    <dbReference type="NCBI Taxonomy" id="390850"/>
    <lineage>
        <taxon>Eukaryota</taxon>
        <taxon>Metazoa</taxon>
        <taxon>Ecdysozoa</taxon>
        <taxon>Nematoda</taxon>
        <taxon>Chromadorea</taxon>
        <taxon>Rhabditida</taxon>
        <taxon>Tylenchina</taxon>
        <taxon>Tylenchomorpha</taxon>
        <taxon>Tylenchoidea</taxon>
        <taxon>Meloidogynidae</taxon>
        <taxon>Meloidogyninae</taxon>
        <taxon>Meloidogyne</taxon>
    </lineage>
</organism>
<proteinExistence type="inferred from homology"/>
<dbReference type="InterPro" id="IPR022414">
    <property type="entry name" value="ATP-guanido_PTrfase_cat"/>
</dbReference>
<dbReference type="Pfam" id="PF02807">
    <property type="entry name" value="ATP-gua_PtransN"/>
    <property type="match status" value="1"/>
</dbReference>
<dbReference type="GO" id="GO:0004111">
    <property type="term" value="F:creatine kinase activity"/>
    <property type="evidence" value="ECO:0007669"/>
    <property type="project" value="InterPro"/>
</dbReference>
<dbReference type="Proteomes" id="UP000580250">
    <property type="component" value="Unassembled WGS sequence"/>
</dbReference>
<dbReference type="EMBL" id="CAJEWN010000425">
    <property type="protein sequence ID" value="CAD2182252.1"/>
    <property type="molecule type" value="Genomic_DNA"/>
</dbReference>
<dbReference type="Gene3D" id="1.10.135.10">
    <property type="entry name" value="ATP:guanido phosphotransferase, N-terminal domain"/>
    <property type="match status" value="1"/>
</dbReference>
<protein>
    <recommendedName>
        <fullName evidence="2">arginine kinase</fullName>
        <ecNumber evidence="2">2.7.3.3</ecNumber>
    </recommendedName>
</protein>
<keyword evidence="4 8" id="KW-0547">Nucleotide-binding</keyword>
<dbReference type="InterPro" id="IPR036802">
    <property type="entry name" value="ATP-guanido_PTrfase_N_sf"/>
</dbReference>
<evidence type="ECO:0000256" key="3">
    <source>
        <dbReference type="ARBA" id="ARBA00022679"/>
    </source>
</evidence>
<dbReference type="PROSITE" id="PS51510">
    <property type="entry name" value="PHOSPHAGEN_KINASE_C"/>
    <property type="match status" value="1"/>
</dbReference>
<comment type="similarity">
    <text evidence="1 7">Belongs to the ATP:guanido phosphotransferase family.</text>
</comment>
<dbReference type="Gene3D" id="3.30.590.10">
    <property type="entry name" value="Glutamine synthetase/guanido kinase, catalytic domain"/>
    <property type="match status" value="1"/>
</dbReference>
<name>A0A6V7W5E3_MELEN</name>
<dbReference type="GO" id="GO:0005615">
    <property type="term" value="C:extracellular space"/>
    <property type="evidence" value="ECO:0007669"/>
    <property type="project" value="TreeGrafter"/>
</dbReference>
<dbReference type="GO" id="GO:0005524">
    <property type="term" value="F:ATP binding"/>
    <property type="evidence" value="ECO:0007669"/>
    <property type="project" value="UniProtKB-UniRule"/>
</dbReference>